<name>A0A8C6P2H6_NOTFU</name>
<gene>
    <name evidence="10" type="primary">PPP1R12A</name>
</gene>
<dbReference type="GO" id="GO:0004857">
    <property type="term" value="F:enzyme inhibitor activity"/>
    <property type="evidence" value="ECO:0007669"/>
    <property type="project" value="TreeGrafter"/>
</dbReference>
<dbReference type="Ensembl" id="ENSNFUT00015039019.1">
    <property type="protein sequence ID" value="ENSNFUP00015037371.1"/>
    <property type="gene ID" value="ENSNFUG00015018078.1"/>
</dbReference>
<feature type="compositionally biased region" description="Polar residues" evidence="8">
    <location>
        <begin position="301"/>
        <end position="313"/>
    </location>
</feature>
<dbReference type="Gene3D" id="1.25.40.20">
    <property type="entry name" value="Ankyrin repeat-containing domain"/>
    <property type="match status" value="2"/>
</dbReference>
<evidence type="ECO:0000256" key="5">
    <source>
        <dbReference type="PIRNR" id="PIRNR038141"/>
    </source>
</evidence>
<feature type="region of interest" description="Disordered" evidence="8">
    <location>
        <begin position="1"/>
        <end position="22"/>
    </location>
</feature>
<dbReference type="InterPro" id="IPR036770">
    <property type="entry name" value="Ankyrin_rpt-contain_sf"/>
</dbReference>
<dbReference type="FunFam" id="1.25.40.20:FF:000876">
    <property type="entry name" value="Protein phosphatase 1 regulatory subunit 12A"/>
    <property type="match status" value="1"/>
</dbReference>
<dbReference type="GO" id="GO:0019208">
    <property type="term" value="F:phosphatase regulator activity"/>
    <property type="evidence" value="ECO:0007669"/>
    <property type="project" value="UniProtKB-UniRule"/>
</dbReference>
<dbReference type="Pfam" id="PF15898">
    <property type="entry name" value="PRKG1_interact"/>
    <property type="match status" value="1"/>
</dbReference>
<evidence type="ECO:0000256" key="8">
    <source>
        <dbReference type="SAM" id="MobiDB-lite"/>
    </source>
</evidence>
<evidence type="ECO:0000256" key="7">
    <source>
        <dbReference type="SAM" id="Coils"/>
    </source>
</evidence>
<sequence>MADAKQKRNEQLKQWLGSETDQEPSVLKKKKTKVKFDDGAVFLAACSSGDTEEVLRLLDRGADINYANVDGLTALHQACIDDNVDMVTFLVEHGANLNQPDNEGWIPLHAAASCGYLDIAEYLISQGANVGVVNSEGETPLDIAEEGAMEELLQNEINRQGLDIEAARKEEERIMLRDARQWLNSGQIQDVRHIKSGGTALHVAAAKGYVEVLKLLIQAGYDVNIKDNDGWTPLHAAAHWGKEEACKILVENQCDMDIINKMGQTAFDVADEDVLGYLEELQKKQNLLTIEKKDVKKSPLIETTTMGDNNQSLKPLKSKETLLLEPEKTALRIETLEPEKVDEEEEGKKDESSCSSEEEEEEDSESETEAEKSKPAPAVSSSSTPTPTTVSVTVSSPTSPTNQVTTPTSPVKKPAGKVSTKVEEEKKDESPASWRLGLRKTGSYGALSEITATKDTQREKETTGVMRSASSPRLTISLDNKEKEKERDKGTRLAYVAPTIPRRLASASDMDEKENRDSAAVRRSGSYTRRRWDDDLKNNDGTSSTNRTPSYQRSTSHTLGRSGSTRDVPAKSSSTSSLDPNTYNTKPWQPPSSHYQSYSIYRRYTAVSTPTCLSSLTMFSFGSEEESLVSPSRVCSDIYSPPCSFVRLQLHRYGRSNKTVFLVQGVTLTDLQEAEKTIGRSRPLKTREEEKEEKEKQDKEKQEEKTETKEDDYQSKYRSFEELLVVPLPVIKCSPSPPPALSTLVFLLHLGHFHSQHCLHYFLLEHPAVLQLQFPQQAQQPDGDHFLLQPLLQRHRKRSLESEFTIITEYFVQVHEAMFSTLRCLSLPQLYEQIFAENEKLKAQLRDTDLELADLKLQLEKAAQRQERYADRSQLEMEKRERRALERKISEMEEELKMLPDLKADNQRLKDENGALIRVISKLSK</sequence>
<feature type="region of interest" description="Disordered" evidence="8">
    <location>
        <begin position="679"/>
        <end position="713"/>
    </location>
</feature>
<feature type="repeat" description="ANK" evidence="6">
    <location>
        <begin position="196"/>
        <end position="228"/>
    </location>
</feature>
<evidence type="ECO:0000259" key="9">
    <source>
        <dbReference type="Pfam" id="PF15898"/>
    </source>
</evidence>
<comment type="subunit">
    <text evidence="5">PP1 comprises a catalytic subunit, and one or several targeting or regulatory subunits.</text>
</comment>
<dbReference type="PROSITE" id="PS50088">
    <property type="entry name" value="ANK_REPEAT"/>
    <property type="match status" value="4"/>
</dbReference>
<dbReference type="Proteomes" id="UP000694548">
    <property type="component" value="Chromosome sgr01"/>
</dbReference>
<reference evidence="10" key="3">
    <citation type="submission" date="2025-09" db="UniProtKB">
        <authorList>
            <consortium name="Ensembl"/>
        </authorList>
    </citation>
    <scope>IDENTIFICATION</scope>
</reference>
<feature type="compositionally biased region" description="Basic and acidic residues" evidence="8">
    <location>
        <begin position="420"/>
        <end position="430"/>
    </location>
</feature>
<feature type="coiled-coil region" evidence="7">
    <location>
        <begin position="831"/>
        <end position="912"/>
    </location>
</feature>
<dbReference type="Pfam" id="PF12796">
    <property type="entry name" value="Ank_2"/>
    <property type="match status" value="2"/>
</dbReference>
<evidence type="ECO:0000313" key="10">
    <source>
        <dbReference type="Ensembl" id="ENSNFUP00015037371.1"/>
    </source>
</evidence>
<feature type="compositionally biased region" description="Basic and acidic residues" evidence="8">
    <location>
        <begin position="317"/>
        <end position="339"/>
    </location>
</feature>
<keyword evidence="2 5" id="KW-0963">Cytoplasm</keyword>
<dbReference type="FunFam" id="1.25.40.20:FF:000004">
    <property type="entry name" value="Phosphatase 1 regulatory subunit 12A"/>
    <property type="match status" value="1"/>
</dbReference>
<feature type="compositionally biased region" description="Polar residues" evidence="8">
    <location>
        <begin position="468"/>
        <end position="478"/>
    </location>
</feature>
<reference evidence="10" key="1">
    <citation type="submission" date="2014-08" db="EMBL/GenBank/DDBJ databases">
        <authorList>
            <person name="Senf B."/>
            <person name="Petzold A."/>
            <person name="Downie B.R."/>
            <person name="Koch P."/>
            <person name="Platzer M."/>
        </authorList>
    </citation>
    <scope>NUCLEOTIDE SEQUENCE [LARGE SCALE GENOMIC DNA]</scope>
    <source>
        <strain evidence="10">GRZ</strain>
    </source>
</reference>
<dbReference type="GO" id="GO:0007165">
    <property type="term" value="P:signal transduction"/>
    <property type="evidence" value="ECO:0007669"/>
    <property type="project" value="InterPro"/>
</dbReference>
<dbReference type="GO" id="GO:0030018">
    <property type="term" value="C:Z disc"/>
    <property type="evidence" value="ECO:0007669"/>
    <property type="project" value="TreeGrafter"/>
</dbReference>
<keyword evidence="7" id="KW-0175">Coiled coil</keyword>
<dbReference type="GO" id="GO:0031672">
    <property type="term" value="C:A band"/>
    <property type="evidence" value="ECO:0007669"/>
    <property type="project" value="TreeGrafter"/>
</dbReference>
<dbReference type="SMART" id="SM00248">
    <property type="entry name" value="ANK"/>
    <property type="match status" value="6"/>
</dbReference>
<feature type="repeat" description="ANK" evidence="6">
    <location>
        <begin position="103"/>
        <end position="135"/>
    </location>
</feature>
<dbReference type="SUPFAM" id="SSF48403">
    <property type="entry name" value="Ankyrin repeat"/>
    <property type="match status" value="1"/>
</dbReference>
<keyword evidence="11" id="KW-1185">Reference proteome</keyword>
<accession>A0A8C6P2H6</accession>
<dbReference type="PANTHER" id="PTHR24179">
    <property type="entry name" value="PROTEIN PHOSPHATASE 1 REGULATORY SUBUNIT 12"/>
    <property type="match status" value="1"/>
</dbReference>
<feature type="region of interest" description="Disordered" evidence="8">
    <location>
        <begin position="301"/>
        <end position="593"/>
    </location>
</feature>
<feature type="compositionally biased region" description="Low complexity" evidence="8">
    <location>
        <begin position="379"/>
        <end position="411"/>
    </location>
</feature>
<organism evidence="10 11">
    <name type="scientific">Nothobranchius furzeri</name>
    <name type="common">Turquoise killifish</name>
    <dbReference type="NCBI Taxonomy" id="105023"/>
    <lineage>
        <taxon>Eukaryota</taxon>
        <taxon>Metazoa</taxon>
        <taxon>Chordata</taxon>
        <taxon>Craniata</taxon>
        <taxon>Vertebrata</taxon>
        <taxon>Euteleostomi</taxon>
        <taxon>Actinopterygii</taxon>
        <taxon>Neopterygii</taxon>
        <taxon>Teleostei</taxon>
        <taxon>Neoteleostei</taxon>
        <taxon>Acanthomorphata</taxon>
        <taxon>Ovalentaria</taxon>
        <taxon>Atherinomorphae</taxon>
        <taxon>Cyprinodontiformes</taxon>
        <taxon>Nothobranchiidae</taxon>
        <taxon>Nothobranchius</taxon>
    </lineage>
</organism>
<feature type="compositionally biased region" description="Acidic residues" evidence="8">
    <location>
        <begin position="356"/>
        <end position="368"/>
    </location>
</feature>
<keyword evidence="3" id="KW-0677">Repeat</keyword>
<dbReference type="PIRSF" id="PIRSF038141">
    <property type="entry name" value="PP1_12ABC_vert"/>
    <property type="match status" value="1"/>
</dbReference>
<evidence type="ECO:0000256" key="3">
    <source>
        <dbReference type="ARBA" id="ARBA00022737"/>
    </source>
</evidence>
<dbReference type="PRINTS" id="PR01415">
    <property type="entry name" value="ANKYRIN"/>
</dbReference>
<dbReference type="InterPro" id="IPR017401">
    <property type="entry name" value="MYPT1/MYPT2/Mbs85"/>
</dbReference>
<reference evidence="10" key="2">
    <citation type="submission" date="2025-08" db="UniProtKB">
        <authorList>
            <consortium name="Ensembl"/>
        </authorList>
    </citation>
    <scope>IDENTIFICATION</scope>
</reference>
<comment type="subcellular location">
    <subcellularLocation>
        <location evidence="1 5">Cytoplasm</location>
    </subcellularLocation>
</comment>
<evidence type="ECO:0000256" key="4">
    <source>
        <dbReference type="ARBA" id="ARBA00023043"/>
    </source>
</evidence>
<dbReference type="InterPro" id="IPR002110">
    <property type="entry name" value="Ankyrin_rpt"/>
</dbReference>
<feature type="repeat" description="ANK" evidence="6">
    <location>
        <begin position="70"/>
        <end position="102"/>
    </location>
</feature>
<proteinExistence type="predicted"/>
<evidence type="ECO:0000256" key="2">
    <source>
        <dbReference type="ARBA" id="ARBA00022490"/>
    </source>
</evidence>
<dbReference type="Gene3D" id="6.10.250.1820">
    <property type="match status" value="1"/>
</dbReference>
<dbReference type="PANTHER" id="PTHR24179:SF20">
    <property type="entry name" value="PROTEIN PHOSPHATASE 1 REGULATORY SUBUNIT 12A"/>
    <property type="match status" value="1"/>
</dbReference>
<keyword evidence="4 6" id="KW-0040">ANK repeat</keyword>
<feature type="repeat" description="ANK" evidence="6">
    <location>
        <begin position="229"/>
        <end position="261"/>
    </location>
</feature>
<dbReference type="GO" id="GO:0019901">
    <property type="term" value="F:protein kinase binding"/>
    <property type="evidence" value="ECO:0007669"/>
    <property type="project" value="InterPro"/>
</dbReference>
<dbReference type="AlphaFoldDB" id="A0A8C6P2H6"/>
<evidence type="ECO:0000256" key="6">
    <source>
        <dbReference type="PROSITE-ProRule" id="PRU00023"/>
    </source>
</evidence>
<feature type="domain" description="cGMP-dependent protein kinase interacting" evidence="9">
    <location>
        <begin position="829"/>
        <end position="925"/>
    </location>
</feature>
<dbReference type="GeneTree" id="ENSGT00940000156120"/>
<feature type="compositionally biased region" description="Basic and acidic residues" evidence="8">
    <location>
        <begin position="479"/>
        <end position="491"/>
    </location>
</feature>
<feature type="compositionally biased region" description="Basic and acidic residues" evidence="8">
    <location>
        <begin position="685"/>
        <end position="713"/>
    </location>
</feature>
<protein>
    <recommendedName>
        <fullName evidence="5">Protein phosphatase 1 regulatory subunit</fullName>
    </recommendedName>
</protein>
<evidence type="ECO:0000313" key="11">
    <source>
        <dbReference type="Proteomes" id="UP000694548"/>
    </source>
</evidence>
<dbReference type="PROSITE" id="PS50297">
    <property type="entry name" value="ANK_REP_REGION"/>
    <property type="match status" value="4"/>
</dbReference>
<evidence type="ECO:0000256" key="1">
    <source>
        <dbReference type="ARBA" id="ARBA00004496"/>
    </source>
</evidence>
<feature type="compositionally biased region" description="Basic and acidic residues" evidence="8">
    <location>
        <begin position="1"/>
        <end position="11"/>
    </location>
</feature>
<dbReference type="InterPro" id="IPR031775">
    <property type="entry name" value="PRKG1_interact"/>
</dbReference>
<feature type="compositionally biased region" description="Polar residues" evidence="8">
    <location>
        <begin position="539"/>
        <end position="593"/>
    </location>
</feature>
<dbReference type="InterPro" id="IPR051226">
    <property type="entry name" value="PP1_Regulatory_Subunit"/>
</dbReference>